<name>A0ABS2FSB8_9FIRM</name>
<dbReference type="EMBL" id="JACSNX010000002">
    <property type="protein sequence ID" value="MBM6850459.1"/>
    <property type="molecule type" value="Genomic_DNA"/>
</dbReference>
<accession>A0ABS2FSB8</accession>
<reference evidence="3 4" key="1">
    <citation type="journal article" date="2021" name="Sci. Rep.">
        <title>The distribution of antibiotic resistance genes in chicken gut microbiota commensals.</title>
        <authorList>
            <person name="Juricova H."/>
            <person name="Matiasovicova J."/>
            <person name="Kubasova T."/>
            <person name="Cejkova D."/>
            <person name="Rychlik I."/>
        </authorList>
    </citation>
    <scope>NUCLEOTIDE SEQUENCE [LARGE SCALE GENOMIC DNA]</scope>
    <source>
        <strain evidence="3 4">An411</strain>
    </source>
</reference>
<dbReference type="InterPro" id="IPR046348">
    <property type="entry name" value="SIS_dom_sf"/>
</dbReference>
<dbReference type="CDD" id="cd05009">
    <property type="entry name" value="SIS_GlmS_GlmD_2"/>
    <property type="match status" value="1"/>
</dbReference>
<gene>
    <name evidence="3" type="ORF">H9X91_03285</name>
</gene>
<evidence type="ECO:0000256" key="1">
    <source>
        <dbReference type="ARBA" id="ARBA00022737"/>
    </source>
</evidence>
<dbReference type="Proteomes" id="UP000719500">
    <property type="component" value="Unassembled WGS sequence"/>
</dbReference>
<dbReference type="RefSeq" id="WP_204802457.1">
    <property type="nucleotide sequence ID" value="NZ_JACSNX010000002.1"/>
</dbReference>
<evidence type="ECO:0000313" key="4">
    <source>
        <dbReference type="Proteomes" id="UP000719500"/>
    </source>
</evidence>
<feature type="domain" description="SIS" evidence="2">
    <location>
        <begin position="195"/>
        <end position="336"/>
    </location>
</feature>
<dbReference type="PROSITE" id="PS51464">
    <property type="entry name" value="SIS"/>
    <property type="match status" value="2"/>
</dbReference>
<dbReference type="InterPro" id="IPR035466">
    <property type="entry name" value="GlmS/AgaS_SIS"/>
</dbReference>
<keyword evidence="1" id="KW-0677">Repeat</keyword>
<evidence type="ECO:0000313" key="3">
    <source>
        <dbReference type="EMBL" id="MBM6850459.1"/>
    </source>
</evidence>
<organism evidence="3 4">
    <name type="scientific">Oscillibacter valericigenes</name>
    <dbReference type="NCBI Taxonomy" id="351091"/>
    <lineage>
        <taxon>Bacteria</taxon>
        <taxon>Bacillati</taxon>
        <taxon>Bacillota</taxon>
        <taxon>Clostridia</taxon>
        <taxon>Eubacteriales</taxon>
        <taxon>Oscillospiraceae</taxon>
        <taxon>Oscillibacter</taxon>
    </lineage>
</organism>
<evidence type="ECO:0000259" key="2">
    <source>
        <dbReference type="PROSITE" id="PS51464"/>
    </source>
</evidence>
<dbReference type="Pfam" id="PF01380">
    <property type="entry name" value="SIS"/>
    <property type="match status" value="2"/>
</dbReference>
<protein>
    <submittedName>
        <fullName evidence="3">SIS domain-containing protein</fullName>
    </submittedName>
</protein>
<dbReference type="Gene3D" id="3.40.50.10490">
    <property type="entry name" value="Glucose-6-phosphate isomerase like protein, domain 1"/>
    <property type="match status" value="2"/>
</dbReference>
<dbReference type="InterPro" id="IPR001347">
    <property type="entry name" value="SIS_dom"/>
</dbReference>
<dbReference type="PANTHER" id="PTHR10937:SF17">
    <property type="entry name" value="GLUCOSAMINE-FRUCTOSE-6-PHOSPHATE AMINOTRANSFERASE"/>
    <property type="match status" value="1"/>
</dbReference>
<dbReference type="SUPFAM" id="SSF53697">
    <property type="entry name" value="SIS domain"/>
    <property type="match status" value="1"/>
</dbReference>
<dbReference type="PANTHER" id="PTHR10937">
    <property type="entry name" value="GLUCOSAMINE--FRUCTOSE-6-PHOSPHATE AMINOTRANSFERASE, ISOMERIZING"/>
    <property type="match status" value="1"/>
</dbReference>
<feature type="domain" description="SIS" evidence="2">
    <location>
        <begin position="29"/>
        <end position="169"/>
    </location>
</feature>
<dbReference type="CDD" id="cd05008">
    <property type="entry name" value="SIS_GlmS_GlmD_1"/>
    <property type="match status" value="1"/>
</dbReference>
<sequence length="358" mass="38802">MTLLQEYIVQQPALWRALLDSREEITGAFARRFGDLRPDRVVLIGSGSSHYAALMARPVLERAWGAEVTCLVPSEAAGTRLTGERPLYLAISQSGVSTNTYELVTALTGAGRPVAAVTERADSPVGSAATLAVTLRIGEERIGAKTKGVTATVLTLMLLGLSVCRDETYRADMLAALDRLCRDAEENLARARAWSQARLAEILPFRHLYVLGCGSGLGAAREAALKLLETNYLPVSCYPLDEYLHGIQNALDESACLLCLLPPEGEDRSRMLRLADFARSVGARCALLSPDGSGEGETLHLLHCGREELQPLEFLPALQVLAADLSAARGIDTSRRRYPDFFSLMGSKMEGTVCPQKR</sequence>
<proteinExistence type="predicted"/>
<keyword evidence="4" id="KW-1185">Reference proteome</keyword>
<dbReference type="InterPro" id="IPR035490">
    <property type="entry name" value="GlmS/FrlB_SIS"/>
</dbReference>
<comment type="caution">
    <text evidence="3">The sequence shown here is derived from an EMBL/GenBank/DDBJ whole genome shotgun (WGS) entry which is preliminary data.</text>
</comment>